<sequence length="46" mass="5091">MRLPGVARGTGWPVGTMAQVMKSGEIKAMYDTMKKLYANPNDKAFE</sequence>
<dbReference type="Proteomes" id="UP000494363">
    <property type="component" value="Unassembled WGS sequence"/>
</dbReference>
<evidence type="ECO:0000313" key="1">
    <source>
        <dbReference type="EMBL" id="CAB3756926.1"/>
    </source>
</evidence>
<keyword evidence="2" id="KW-1185">Reference proteome</keyword>
<accession>A0A6J5DVF3</accession>
<proteinExistence type="predicted"/>
<dbReference type="AlphaFoldDB" id="A0A6J5DVF3"/>
<name>A0A6J5DVF3_9BURK</name>
<dbReference type="EMBL" id="CADIKH010000012">
    <property type="protein sequence ID" value="CAB3756926.1"/>
    <property type="molecule type" value="Genomic_DNA"/>
</dbReference>
<protein>
    <submittedName>
        <fullName evidence="1">Uncharacterized protein</fullName>
    </submittedName>
</protein>
<reference evidence="1 2" key="1">
    <citation type="submission" date="2020-04" db="EMBL/GenBank/DDBJ databases">
        <authorList>
            <person name="De Canck E."/>
        </authorList>
    </citation>
    <scope>NUCLEOTIDE SEQUENCE [LARGE SCALE GENOMIC DNA]</scope>
    <source>
        <strain evidence="1 2">LMG 29542</strain>
    </source>
</reference>
<gene>
    <name evidence="1" type="ORF">LMG29542_02949</name>
</gene>
<evidence type="ECO:0000313" key="2">
    <source>
        <dbReference type="Proteomes" id="UP000494363"/>
    </source>
</evidence>
<organism evidence="1 2">
    <name type="scientific">Paraburkholderia humisilvae</name>
    <dbReference type="NCBI Taxonomy" id="627669"/>
    <lineage>
        <taxon>Bacteria</taxon>
        <taxon>Pseudomonadati</taxon>
        <taxon>Pseudomonadota</taxon>
        <taxon>Betaproteobacteria</taxon>
        <taxon>Burkholderiales</taxon>
        <taxon>Burkholderiaceae</taxon>
        <taxon>Paraburkholderia</taxon>
    </lineage>
</organism>